<keyword evidence="3" id="KW-1185">Reference proteome</keyword>
<dbReference type="InterPro" id="IPR005149">
    <property type="entry name" value="Tscrpt_reg_PadR_N"/>
</dbReference>
<dbReference type="PANTHER" id="PTHR33169">
    <property type="entry name" value="PADR-FAMILY TRANSCRIPTIONAL REGULATOR"/>
    <property type="match status" value="1"/>
</dbReference>
<evidence type="ECO:0000313" key="3">
    <source>
        <dbReference type="Proteomes" id="UP000659630"/>
    </source>
</evidence>
<dbReference type="Proteomes" id="UP000659630">
    <property type="component" value="Unassembled WGS sequence"/>
</dbReference>
<dbReference type="PANTHER" id="PTHR33169:SF14">
    <property type="entry name" value="TRANSCRIPTIONAL REGULATOR RV3488"/>
    <property type="match status" value="1"/>
</dbReference>
<dbReference type="Pfam" id="PF03551">
    <property type="entry name" value="PadR"/>
    <property type="match status" value="1"/>
</dbReference>
<evidence type="ECO:0000259" key="1">
    <source>
        <dbReference type="Pfam" id="PF03551"/>
    </source>
</evidence>
<name>A0A923I781_9FIRM</name>
<proteinExistence type="predicted"/>
<comment type="caution">
    <text evidence="2">The sequence shown here is derived from an EMBL/GenBank/DDBJ whole genome shotgun (WGS) entry which is preliminary data.</text>
</comment>
<organism evidence="2 3">
    <name type="scientific">Anaerofilum hominis</name>
    <dbReference type="NCBI Taxonomy" id="2763016"/>
    <lineage>
        <taxon>Bacteria</taxon>
        <taxon>Bacillati</taxon>
        <taxon>Bacillota</taxon>
        <taxon>Clostridia</taxon>
        <taxon>Eubacteriales</taxon>
        <taxon>Oscillospiraceae</taxon>
        <taxon>Anaerofilum</taxon>
    </lineage>
</organism>
<dbReference type="SUPFAM" id="SSF46785">
    <property type="entry name" value="Winged helix' DNA-binding domain"/>
    <property type="match status" value="1"/>
</dbReference>
<dbReference type="AlphaFoldDB" id="A0A923I781"/>
<dbReference type="EMBL" id="JACONZ010000001">
    <property type="protein sequence ID" value="MBC5580242.1"/>
    <property type="molecule type" value="Genomic_DNA"/>
</dbReference>
<feature type="domain" description="Transcription regulator PadR N-terminal" evidence="1">
    <location>
        <begin position="8"/>
        <end position="82"/>
    </location>
</feature>
<dbReference type="InterPro" id="IPR052509">
    <property type="entry name" value="Metal_resp_DNA-bind_regulator"/>
</dbReference>
<dbReference type="InterPro" id="IPR036390">
    <property type="entry name" value="WH_DNA-bd_sf"/>
</dbReference>
<gene>
    <name evidence="2" type="ORF">H8S23_01845</name>
</gene>
<reference evidence="2" key="1">
    <citation type="submission" date="2020-08" db="EMBL/GenBank/DDBJ databases">
        <title>Genome public.</title>
        <authorList>
            <person name="Liu C."/>
            <person name="Sun Q."/>
        </authorList>
    </citation>
    <scope>NUCLEOTIDE SEQUENCE</scope>
    <source>
        <strain evidence="2">BX8</strain>
    </source>
</reference>
<dbReference type="InterPro" id="IPR036388">
    <property type="entry name" value="WH-like_DNA-bd_sf"/>
</dbReference>
<sequence>MSSIDLIVLGMVMERPQSAYELQKDVQAHHFSRWTRVSVPSVYKKVLQLRAAGYLESGTAAGKRPGGRTVYTVTEKGRRYFAQLMEECASRQISFLLDLNVMVTNLNKLEKDEGLKLLARLRQSLTASAGENRQYAREFKDIPLVGRTVFEQQDALYAALESWLDDFERRFAAE</sequence>
<protein>
    <submittedName>
        <fullName evidence="2">PadR family transcriptional regulator</fullName>
    </submittedName>
</protein>
<evidence type="ECO:0000313" key="2">
    <source>
        <dbReference type="EMBL" id="MBC5580242.1"/>
    </source>
</evidence>
<dbReference type="RefSeq" id="WP_186886607.1">
    <property type="nucleotide sequence ID" value="NZ_JACONZ010000001.1"/>
</dbReference>
<accession>A0A923I781</accession>
<dbReference type="Gene3D" id="1.10.10.10">
    <property type="entry name" value="Winged helix-like DNA-binding domain superfamily/Winged helix DNA-binding domain"/>
    <property type="match status" value="1"/>
</dbReference>